<dbReference type="PRINTS" id="PR00313">
    <property type="entry name" value="CABNDNGRPT"/>
</dbReference>
<dbReference type="Pfam" id="PF00353">
    <property type="entry name" value="HemolysinCabind"/>
    <property type="match status" value="7"/>
</dbReference>
<evidence type="ECO:0000313" key="7">
    <source>
        <dbReference type="Proteomes" id="UP001227162"/>
    </source>
</evidence>
<protein>
    <submittedName>
        <fullName evidence="6">Uncharacterized protein</fullName>
    </submittedName>
</protein>
<reference evidence="6" key="1">
    <citation type="submission" date="2022-07" db="EMBL/GenBank/DDBJ databases">
        <authorList>
            <person name="Otstavnykh N."/>
            <person name="Isaeva M."/>
            <person name="Bystritskaya E."/>
        </authorList>
    </citation>
    <scope>NUCLEOTIDE SEQUENCE</scope>
    <source>
        <strain evidence="6">10Alg 79</strain>
    </source>
</reference>
<comment type="subcellular location">
    <subcellularLocation>
        <location evidence="1">Membrane</location>
    </subcellularLocation>
</comment>
<dbReference type="GO" id="GO:0090729">
    <property type="term" value="F:toxin activity"/>
    <property type="evidence" value="ECO:0007669"/>
    <property type="project" value="UniProtKB-KW"/>
</dbReference>
<dbReference type="GO" id="GO:0005509">
    <property type="term" value="F:calcium ion binding"/>
    <property type="evidence" value="ECO:0007669"/>
    <property type="project" value="InterPro"/>
</dbReference>
<dbReference type="InterPro" id="IPR012334">
    <property type="entry name" value="Pectin_lyas_fold"/>
</dbReference>
<dbReference type="PROSITE" id="PS00330">
    <property type="entry name" value="HEMOLYSIN_CALCIUM"/>
    <property type="match status" value="3"/>
</dbReference>
<evidence type="ECO:0000256" key="3">
    <source>
        <dbReference type="ARBA" id="ARBA00022737"/>
    </source>
</evidence>
<gene>
    <name evidence="6" type="ORF">NOI20_02170</name>
</gene>
<dbReference type="Gene3D" id="2.160.20.10">
    <property type="entry name" value="Single-stranded right-handed beta-helix, Pectin lyase-like"/>
    <property type="match status" value="3"/>
</dbReference>
<keyword evidence="4" id="KW-0843">Virulence</keyword>
<keyword evidence="3" id="KW-0677">Repeat</keyword>
<dbReference type="InterPro" id="IPR001343">
    <property type="entry name" value="Hemolysn_Ca-bd"/>
</dbReference>
<evidence type="ECO:0000256" key="1">
    <source>
        <dbReference type="ARBA" id="ARBA00004370"/>
    </source>
</evidence>
<dbReference type="SUPFAM" id="SSF51120">
    <property type="entry name" value="beta-Roll"/>
    <property type="match status" value="4"/>
</dbReference>
<dbReference type="PRINTS" id="PR01488">
    <property type="entry name" value="RTXTOXINA"/>
</dbReference>
<organism evidence="6 7">
    <name type="scientific">Rhodalgimonas zhirmunskyi</name>
    <dbReference type="NCBI Taxonomy" id="2964767"/>
    <lineage>
        <taxon>Bacteria</taxon>
        <taxon>Pseudomonadati</taxon>
        <taxon>Pseudomonadota</taxon>
        <taxon>Alphaproteobacteria</taxon>
        <taxon>Rhodobacterales</taxon>
        <taxon>Roseobacteraceae</taxon>
        <taxon>Rhodalgimonas</taxon>
    </lineage>
</organism>
<dbReference type="InterPro" id="IPR011050">
    <property type="entry name" value="Pectin_lyase_fold/virulence"/>
</dbReference>
<dbReference type="InterPro" id="IPR011049">
    <property type="entry name" value="Serralysin-like_metalloprot_C"/>
</dbReference>
<dbReference type="Proteomes" id="UP001227162">
    <property type="component" value="Unassembled WGS sequence"/>
</dbReference>
<accession>A0AAJ1UAY2</accession>
<dbReference type="EMBL" id="JANFFA010000001">
    <property type="protein sequence ID" value="MDQ2092912.1"/>
    <property type="molecule type" value="Genomic_DNA"/>
</dbReference>
<dbReference type="Gene3D" id="2.150.10.10">
    <property type="entry name" value="Serralysin-like metalloprotease, C-terminal"/>
    <property type="match status" value="3"/>
</dbReference>
<reference evidence="6" key="2">
    <citation type="submission" date="2023-04" db="EMBL/GenBank/DDBJ databases">
        <title>'Rhodoalgimonas zhirmunskyi' gen. nov., isolated from a red alga.</title>
        <authorList>
            <person name="Nedashkovskaya O.I."/>
            <person name="Otstavnykh N.Y."/>
            <person name="Bystritskaya E.P."/>
            <person name="Balabanova L.A."/>
            <person name="Isaeva M.P."/>
        </authorList>
    </citation>
    <scope>NUCLEOTIDE SEQUENCE</scope>
    <source>
        <strain evidence="6">10Alg 79</strain>
    </source>
</reference>
<dbReference type="RefSeq" id="WP_317624522.1">
    <property type="nucleotide sequence ID" value="NZ_JANFFA010000001.1"/>
</dbReference>
<dbReference type="SMART" id="SM00710">
    <property type="entry name" value="PbH1"/>
    <property type="match status" value="12"/>
</dbReference>
<evidence type="ECO:0000256" key="5">
    <source>
        <dbReference type="ARBA" id="ARBA00023136"/>
    </source>
</evidence>
<name>A0AAJ1UAY2_9RHOB</name>
<dbReference type="InterPro" id="IPR006626">
    <property type="entry name" value="PbH1"/>
</dbReference>
<proteinExistence type="predicted"/>
<evidence type="ECO:0000256" key="4">
    <source>
        <dbReference type="ARBA" id="ARBA00023026"/>
    </source>
</evidence>
<keyword evidence="2" id="KW-0800">Toxin</keyword>
<dbReference type="InterPro" id="IPR003995">
    <property type="entry name" value="RTX_toxin_determinant-A"/>
</dbReference>
<dbReference type="GO" id="GO:0005576">
    <property type="term" value="C:extracellular region"/>
    <property type="evidence" value="ECO:0007669"/>
    <property type="project" value="InterPro"/>
</dbReference>
<dbReference type="SUPFAM" id="SSF51126">
    <property type="entry name" value="Pectin lyase-like"/>
    <property type="match status" value="4"/>
</dbReference>
<sequence>MANFFGTNGDDALNGTAGADTFFTRQGGDNVEAGAGDDVIIVESGAGTGLNADDLINGEEGTDTVELEGSIDDYEISFNISGQLVLTGKPGTLYDGEAEVLVDIELIVFSDQVMRVVDAASTAGSYFTIQSAVDASMAGDQVVIMAGIYAESVTIDKALSLVGQGVNDVTIGSTAVGINVTGDINNGGSETVSISGINFTNHSVGVRAHSSTVLSSLVIDNASFTGNTTHAVGTSAADGLESITITNSTFQDNGQGGSNGAADIQLFDYHGDVTIEDVTITSTRAEGDPTETKADYAIQIAGFDQATYDVDEAMGNVSLENVTITGAFHKNALSIQGFTDLTGFSATNVNITGTSEWGILVFVDPVGSSGQDAVGNPGYHGNFNTTADDASIDLSGITVTNNSSNDVGFDVFVRGSSADDVQIGTNARDALNQMAELNTDYGGNDSLEGRGGDDILFGGLGNDHLDGGDDLDVAIFSGNRDDYTIVETGLGTYSVTDNNAADGDEGTDTLTGIELVQFSDQTLELDANSPDTSGYTERFSQSFDDDSDGFFAPTGYGNIALVASGTDGISSSDGTGHAVFTQSGVPGDESGPYSRMDAYRSEWLGGFTTSLDIYLDDTKILAGEGFDVSFAANGTDGSHEQDFIFHITHDTSTGDMLIGASNNSNFAPREDLDTLDNHAEASSAGWYTFSWNFYENPLGDLEVAMNVHDESGNWVFTEIRSDLSNDVGTVVGGNRYMWFTNIDVAGGVAVDNVSFSTFDASPVQLIDGATNSITSSHATIADAVAVAASGDTVMISAGDYSGESPVNVSVEDLTFRADAGATGISVQLTGLVSDVSLEGEGDINVTGNAEDNTVAGNEGDNVIDGADGVDTAVYAGNVGDYTITSTTNAAGLVTGFTATTDNNAADGDDGTDTLVSVEALEFADVSLDLSLGVQLFNSAGSLIGTFATLQEAVDAAAGGADETIRVAAGSYAETVNVNKTLTILGANAGIAHDGTRGAESALTGAFQISADNVTVDGFAVNEGATILGQITAFYVGANDVSVANTTFARTGPVDFDASRAVLTEYTPTTGNGLSVTDSSFSGFHTGLYVNTGDGITVSGNLFDGNMVGISNDDPDNFNVTGNTFQNQVSGDIGVGVVDATEDLSTQILNDNTILGTEPDIGIYSLGNTDKSITGTDYADSFNGGTGNETFTGGAGDDEFDGGDGIDTAVFSGNYADYTLDFSTGTIDGPDGSDSFEDIEVFQFDDQSVHVVGTGGYATIQDAVDAASAGDTIIVMSGFYTETVEVDKTLTIVGEEGGIGPATGPVLGAPIGGDPVLNGAFHITADNVTIDGFEVTGGASILGQLTTVYVQGLNATITGSTLTRSGSTATFDGSRGIVTEVGNTGDGLTVHDSTIIGFHTGLYVNSGVGITVSSSFFRENMVGISNDDPDDFLVTSSFFQNQLFEGIGLGVVDATENLLLQIRADNSFTGTAPEVSIYPLAAASQDIIGTSHDDVFYGTAQDQIFDGQGGDDSIIGGAGNDELKGGTGDDTMIGGEGDDIYDVDSVGDVVTEAAGEGTDAVHSWIDDYTLGSNVENGFVEVSGHKMTGNALDNTLTAVASGGILFGRGGDDTLMGSAGEDTLYAGSGIDLLMGGEGNDQYDVRKTGDAINDTGTSTNDVVKSSVIDLDLNTYTGVEKAAAKGGLDLALTGDAADNTLNGNSGANVIQGGGGRDILRGGGGDDVFVFTSVSDSAAGSADRIKDFEQGVVGDPGDLIDLFGIDAVEGGRNNAFTFIGNDAFSSTAGELRYENVTASFGDATYVFADVNGDGNADFRILLDGFFTLEDADFIL</sequence>
<keyword evidence="5" id="KW-0472">Membrane</keyword>
<keyword evidence="7" id="KW-1185">Reference proteome</keyword>
<dbReference type="InterPro" id="IPR018511">
    <property type="entry name" value="Hemolysin-typ_Ca-bd_CS"/>
</dbReference>
<dbReference type="GO" id="GO:0016020">
    <property type="term" value="C:membrane"/>
    <property type="evidence" value="ECO:0007669"/>
    <property type="project" value="UniProtKB-SubCell"/>
</dbReference>
<evidence type="ECO:0000313" key="6">
    <source>
        <dbReference type="EMBL" id="MDQ2092912.1"/>
    </source>
</evidence>
<evidence type="ECO:0000256" key="2">
    <source>
        <dbReference type="ARBA" id="ARBA00022656"/>
    </source>
</evidence>
<comment type="caution">
    <text evidence="6">The sequence shown here is derived from an EMBL/GenBank/DDBJ whole genome shotgun (WGS) entry which is preliminary data.</text>
</comment>